<evidence type="ECO:0000313" key="2">
    <source>
        <dbReference type="EMBL" id="RMW98561.1"/>
    </source>
</evidence>
<feature type="chain" id="PRO_5017969330" evidence="1">
    <location>
        <begin position="24"/>
        <end position="238"/>
    </location>
</feature>
<protein>
    <submittedName>
        <fullName evidence="2">Uncharacterized protein</fullName>
    </submittedName>
</protein>
<dbReference type="AlphaFoldDB" id="A0A3M6Q7Z6"/>
<proteinExistence type="predicted"/>
<feature type="signal peptide" evidence="1">
    <location>
        <begin position="1"/>
        <end position="23"/>
    </location>
</feature>
<dbReference type="EMBL" id="RDQM01000007">
    <property type="protein sequence ID" value="RMW98561.1"/>
    <property type="molecule type" value="Genomic_DNA"/>
</dbReference>
<reference evidence="2 3" key="1">
    <citation type="submission" date="2018-10" db="EMBL/GenBank/DDBJ databases">
        <title>Comamonadaceae CDC group NO-1 genome sequencing and assembly.</title>
        <authorList>
            <person name="Bernier A.-M."/>
            <person name="Bernard K."/>
        </authorList>
    </citation>
    <scope>NUCLEOTIDE SEQUENCE [LARGE SCALE GENOMIC DNA]</scope>
    <source>
        <strain evidence="2 3">NML970147</strain>
    </source>
</reference>
<name>A0A3M6Q7Z6_9BURK</name>
<sequence>MKKHVLLAATLAALSVATPGVYAAPPEGQSSAKQRKAVDEEALLEQADRGVDEMARELHEKRSKGIGLTKVITQERINAHKVNDGLRAKLALAAAKELNEGALFKNRLRKGFAIDHKLSTNDLASMLQDRFLSDVYICGREDPNRCSIASGSEVSADQMTEQQCLDYGVVPEMQQGEPKEIRVLEKEKRLYIKVHAIDSRKASHMFSVWDAYRTRCYHFDLAPDDPQEIEALARAITW</sequence>
<evidence type="ECO:0000256" key="1">
    <source>
        <dbReference type="SAM" id="SignalP"/>
    </source>
</evidence>
<organism evidence="2 3">
    <name type="scientific">Allofranklinella schreckenbergeri</name>
    <dbReference type="NCBI Taxonomy" id="1076744"/>
    <lineage>
        <taxon>Bacteria</taxon>
        <taxon>Pseudomonadati</taxon>
        <taxon>Pseudomonadota</taxon>
        <taxon>Betaproteobacteria</taxon>
        <taxon>Burkholderiales</taxon>
        <taxon>Comamonadaceae</taxon>
        <taxon>Allofranklinella</taxon>
    </lineage>
</organism>
<comment type="caution">
    <text evidence="2">The sequence shown here is derived from an EMBL/GenBank/DDBJ whole genome shotgun (WGS) entry which is preliminary data.</text>
</comment>
<keyword evidence="1" id="KW-0732">Signal</keyword>
<dbReference type="RefSeq" id="WP_122238271.1">
    <property type="nucleotide sequence ID" value="NZ_RDQM01000007.1"/>
</dbReference>
<evidence type="ECO:0000313" key="3">
    <source>
        <dbReference type="Proteomes" id="UP000267521"/>
    </source>
</evidence>
<accession>A0A3M6Q7Z6</accession>
<dbReference type="Proteomes" id="UP000267521">
    <property type="component" value="Unassembled WGS sequence"/>
</dbReference>
<gene>
    <name evidence="2" type="ORF">EBQ26_06870</name>
</gene>